<name>A0A1I1FXI2_9GAMM</name>
<keyword evidence="3" id="KW-1185">Reference proteome</keyword>
<feature type="domain" description="DUF7352" evidence="1">
    <location>
        <begin position="2"/>
        <end position="68"/>
    </location>
</feature>
<proteinExistence type="predicted"/>
<gene>
    <name evidence="2" type="ORF">SAMN05660443_1153</name>
</gene>
<dbReference type="EMBL" id="FOLH01000002">
    <property type="protein sequence ID" value="SFC01680.1"/>
    <property type="molecule type" value="Genomic_DNA"/>
</dbReference>
<sequence length="75" mass="8514">MHSEYLVTEKVVFVWIEVPLDSTRPEHSMHLRVFHTGEAIPARYQHLATAVDAFGPEAFHLYALEAAEVPLQEIA</sequence>
<dbReference type="STRING" id="1122252.SAMN05660443_1153"/>
<dbReference type="RefSeq" id="WP_425434196.1">
    <property type="nucleotide sequence ID" value="NZ_FOLH01000002.1"/>
</dbReference>
<dbReference type="Pfam" id="PF24043">
    <property type="entry name" value="DUF7352"/>
    <property type="match status" value="1"/>
</dbReference>
<dbReference type="AlphaFoldDB" id="A0A1I1FXI2"/>
<organism evidence="2 3">
    <name type="scientific">Marinospirillum celere</name>
    <dbReference type="NCBI Taxonomy" id="1122252"/>
    <lineage>
        <taxon>Bacteria</taxon>
        <taxon>Pseudomonadati</taxon>
        <taxon>Pseudomonadota</taxon>
        <taxon>Gammaproteobacteria</taxon>
        <taxon>Oceanospirillales</taxon>
        <taxon>Oceanospirillaceae</taxon>
        <taxon>Marinospirillum</taxon>
    </lineage>
</organism>
<evidence type="ECO:0000313" key="2">
    <source>
        <dbReference type="EMBL" id="SFC01680.1"/>
    </source>
</evidence>
<dbReference type="InterPro" id="IPR055776">
    <property type="entry name" value="DUF7352"/>
</dbReference>
<dbReference type="Proteomes" id="UP000199058">
    <property type="component" value="Unassembled WGS sequence"/>
</dbReference>
<reference evidence="2 3" key="1">
    <citation type="submission" date="2016-10" db="EMBL/GenBank/DDBJ databases">
        <authorList>
            <person name="de Groot N.N."/>
        </authorList>
    </citation>
    <scope>NUCLEOTIDE SEQUENCE [LARGE SCALE GENOMIC DNA]</scope>
    <source>
        <strain evidence="2 3">DSM 18438</strain>
    </source>
</reference>
<protein>
    <recommendedName>
        <fullName evidence="1">DUF7352 domain-containing protein</fullName>
    </recommendedName>
</protein>
<evidence type="ECO:0000259" key="1">
    <source>
        <dbReference type="Pfam" id="PF24043"/>
    </source>
</evidence>
<evidence type="ECO:0000313" key="3">
    <source>
        <dbReference type="Proteomes" id="UP000199058"/>
    </source>
</evidence>
<accession>A0A1I1FXI2</accession>